<dbReference type="SUPFAM" id="SSF51905">
    <property type="entry name" value="FAD/NAD(P)-binding domain"/>
    <property type="match status" value="1"/>
</dbReference>
<sequence>MSEKTTQSIAIVGAGIAGATAALGLRDAGFDVTLYSDKPRSALRDEVPPTGVAVLFGRSRDWDAEVIEDLYSIGNTTGISTRLYSGAGDERARVLEFNPDYNYVSQSVDVRLRADDRIGRFLDGGGKFEVTSVDVEALDGIAAGHDATFVATGKGGLASLFEVDRDRTHYDEPQRRLLQVTLQGVEHSPEAFAYRNRDGAQNAIFNLDAENGEVYLGPFQHKDAGATWSFIVFAKPEGAWASKFDAVNDAASARAAIIDIFAEYFPEDAPVVAQLQNIESDPYSWLKGAVTPTVRKPVATTSGGHVVAGLGDTVISVDPVAGQGAQGALIQASELVKAAKEHAGQPFTEEWLTEQFEKYWELRGRAAVEVTRLYLGDPDYATHLELSFPAAAVNANVASALFGLLSDPNPLLTLESRDDVLAFIGAVSGESADDVLGRFAPAGEFSAAEPVGAPA</sequence>
<protein>
    <recommendedName>
        <fullName evidence="1">Styrene monooxygenase StyA putative substrate binding domain-containing protein</fullName>
    </recommendedName>
</protein>
<name>H0R5K0_9ACTN</name>
<reference evidence="2 3" key="1">
    <citation type="submission" date="2011-12" db="EMBL/GenBank/DDBJ databases">
        <title>Whole genome shotgun sequence of Gordonia effusa NBRC 100432.</title>
        <authorList>
            <person name="Yoshida I."/>
            <person name="Takarada H."/>
            <person name="Hosoyama A."/>
            <person name="Tsuchikane K."/>
            <person name="Katsumata H."/>
            <person name="Yamazaki S."/>
            <person name="Fujita N."/>
        </authorList>
    </citation>
    <scope>NUCLEOTIDE SEQUENCE [LARGE SCALE GENOMIC DNA]</scope>
    <source>
        <strain evidence="2 3">NBRC 100432</strain>
    </source>
</reference>
<dbReference type="Pfam" id="PF13450">
    <property type="entry name" value="NAD_binding_8"/>
    <property type="match status" value="1"/>
</dbReference>
<comment type="caution">
    <text evidence="2">The sequence shown here is derived from an EMBL/GenBank/DDBJ whole genome shotgun (WGS) entry which is preliminary data.</text>
</comment>
<accession>H0R5K0</accession>
<dbReference type="Proteomes" id="UP000035034">
    <property type="component" value="Unassembled WGS sequence"/>
</dbReference>
<keyword evidence="3" id="KW-1185">Reference proteome</keyword>
<dbReference type="STRING" id="1077974.GOEFS_114_00030"/>
<dbReference type="OrthoDB" id="3414915at2"/>
<dbReference type="eggNOG" id="COG0654">
    <property type="taxonomic scope" value="Bacteria"/>
</dbReference>
<gene>
    <name evidence="2" type="ORF">GOEFS_114_00030</name>
</gene>
<proteinExistence type="predicted"/>
<dbReference type="AlphaFoldDB" id="H0R5K0"/>
<evidence type="ECO:0000259" key="1">
    <source>
        <dbReference type="Pfam" id="PF17885"/>
    </source>
</evidence>
<evidence type="ECO:0000313" key="3">
    <source>
        <dbReference type="Proteomes" id="UP000035034"/>
    </source>
</evidence>
<organism evidence="2 3">
    <name type="scientific">Gordonia effusa NBRC 100432</name>
    <dbReference type="NCBI Taxonomy" id="1077974"/>
    <lineage>
        <taxon>Bacteria</taxon>
        <taxon>Bacillati</taxon>
        <taxon>Actinomycetota</taxon>
        <taxon>Actinomycetes</taxon>
        <taxon>Mycobacteriales</taxon>
        <taxon>Gordoniaceae</taxon>
        <taxon>Gordonia</taxon>
    </lineage>
</organism>
<dbReference type="Pfam" id="PF17885">
    <property type="entry name" value="Smoa_sbd"/>
    <property type="match status" value="1"/>
</dbReference>
<evidence type="ECO:0000313" key="2">
    <source>
        <dbReference type="EMBL" id="GAB20351.1"/>
    </source>
</evidence>
<dbReference type="InterPro" id="IPR041654">
    <property type="entry name" value="StyA_sbd"/>
</dbReference>
<dbReference type="EMBL" id="BAEH01000114">
    <property type="protein sequence ID" value="GAB20351.1"/>
    <property type="molecule type" value="Genomic_DNA"/>
</dbReference>
<feature type="domain" description="Styrene monooxygenase StyA putative substrate binding" evidence="1">
    <location>
        <begin position="153"/>
        <end position="268"/>
    </location>
</feature>
<dbReference type="RefSeq" id="WP_007319686.1">
    <property type="nucleotide sequence ID" value="NZ_BAEH01000114.1"/>
</dbReference>
<dbReference type="Gene3D" id="3.50.50.60">
    <property type="entry name" value="FAD/NAD(P)-binding domain"/>
    <property type="match status" value="3"/>
</dbReference>
<dbReference type="InterPro" id="IPR036188">
    <property type="entry name" value="FAD/NAD-bd_sf"/>
</dbReference>